<proteinExistence type="predicted"/>
<sequence>MGLLEFDRLCAEILPRTRLLTSMVAGADPMTPVPSCPGWNLGQLLHHVGGVHRWTETIVGTRARMPVSDDIVNDLSGYRKDMDEVGRWLDDGALRLTETLREAGPDIEVWTPGPGDTATFWARHALHETVMHGSDAAEALDTEFDMSRDVAVDGFETWLGCASVPEAYETRPGQPELLGPGRSLAFQTTDGSGHWLVDLTGPAATWRHGTGPAAVAVRGSIADLLLFVYRRPPRGAVDITGDRALLELWRDRAGFWLNA</sequence>
<evidence type="ECO:0000313" key="2">
    <source>
        <dbReference type="EMBL" id="QXN89727.1"/>
    </source>
</evidence>
<dbReference type="GO" id="GO:0016853">
    <property type="term" value="F:isomerase activity"/>
    <property type="evidence" value="ECO:0007669"/>
    <property type="project" value="UniProtKB-KW"/>
</dbReference>
<evidence type="ECO:0000259" key="1">
    <source>
        <dbReference type="Pfam" id="PF11716"/>
    </source>
</evidence>
<protein>
    <submittedName>
        <fullName evidence="2">Maleylpyruvate isomerase family mycothiol-dependent enzyme</fullName>
    </submittedName>
</protein>
<name>A0ABX8RL42_NOCIO</name>
<gene>
    <name evidence="2" type="ORF">KV110_30280</name>
</gene>
<organism evidence="2 3">
    <name type="scientific">Nocardia iowensis</name>
    <dbReference type="NCBI Taxonomy" id="204891"/>
    <lineage>
        <taxon>Bacteria</taxon>
        <taxon>Bacillati</taxon>
        <taxon>Actinomycetota</taxon>
        <taxon>Actinomycetes</taxon>
        <taxon>Mycobacteriales</taxon>
        <taxon>Nocardiaceae</taxon>
        <taxon>Nocardia</taxon>
    </lineage>
</organism>
<dbReference type="RefSeq" id="WP_218470595.1">
    <property type="nucleotide sequence ID" value="NZ_BAABJN010000006.1"/>
</dbReference>
<dbReference type="NCBIfam" id="TIGR03083">
    <property type="entry name" value="maleylpyruvate isomerase family mycothiol-dependent enzyme"/>
    <property type="match status" value="1"/>
</dbReference>
<dbReference type="InterPro" id="IPR017517">
    <property type="entry name" value="Maleyloyr_isom"/>
</dbReference>
<keyword evidence="2" id="KW-0413">Isomerase</keyword>
<dbReference type="PANTHER" id="PTHR40758:SF1">
    <property type="entry name" value="CONSERVED PROTEIN"/>
    <property type="match status" value="1"/>
</dbReference>
<accession>A0ABX8RL42</accession>
<dbReference type="PANTHER" id="PTHR40758">
    <property type="entry name" value="CONSERVED PROTEIN"/>
    <property type="match status" value="1"/>
</dbReference>
<dbReference type="Pfam" id="PF11716">
    <property type="entry name" value="MDMPI_N"/>
    <property type="match status" value="1"/>
</dbReference>
<dbReference type="InterPro" id="IPR024344">
    <property type="entry name" value="MDMPI_metal-binding"/>
</dbReference>
<feature type="domain" description="Mycothiol-dependent maleylpyruvate isomerase metal-binding" evidence="1">
    <location>
        <begin position="16"/>
        <end position="137"/>
    </location>
</feature>
<reference evidence="2 3" key="1">
    <citation type="submission" date="2021-07" db="EMBL/GenBank/DDBJ databases">
        <title>Whole Genome Sequence of Nocardia Iowensis.</title>
        <authorList>
            <person name="Lamm A."/>
            <person name="Collins-Fairclough A.M."/>
            <person name="Bunk B."/>
            <person name="Sproer C."/>
        </authorList>
    </citation>
    <scope>NUCLEOTIDE SEQUENCE [LARGE SCALE GENOMIC DNA]</scope>
    <source>
        <strain evidence="2 3">NRRL 5646</strain>
    </source>
</reference>
<dbReference type="EMBL" id="CP078145">
    <property type="protein sequence ID" value="QXN89727.1"/>
    <property type="molecule type" value="Genomic_DNA"/>
</dbReference>
<dbReference type="Proteomes" id="UP000694257">
    <property type="component" value="Chromosome"/>
</dbReference>
<evidence type="ECO:0000313" key="3">
    <source>
        <dbReference type="Proteomes" id="UP000694257"/>
    </source>
</evidence>
<keyword evidence="3" id="KW-1185">Reference proteome</keyword>